<evidence type="ECO:0000313" key="2">
    <source>
        <dbReference type="Proteomes" id="UP001516023"/>
    </source>
</evidence>
<gene>
    <name evidence="1" type="ORF">HJC23_002696</name>
</gene>
<comment type="caution">
    <text evidence="1">The sequence shown here is derived from an EMBL/GenBank/DDBJ whole genome shotgun (WGS) entry which is preliminary data.</text>
</comment>
<keyword evidence="2" id="KW-1185">Reference proteome</keyword>
<accession>A0ABD3NHK5</accession>
<name>A0ABD3NHK5_9STRA</name>
<evidence type="ECO:0000313" key="1">
    <source>
        <dbReference type="EMBL" id="KAL3774141.1"/>
    </source>
</evidence>
<reference evidence="1 2" key="1">
    <citation type="journal article" date="2020" name="G3 (Bethesda)">
        <title>Improved Reference Genome for Cyclotella cryptica CCMP332, a Model for Cell Wall Morphogenesis, Salinity Adaptation, and Lipid Production in Diatoms (Bacillariophyta).</title>
        <authorList>
            <person name="Roberts W.R."/>
            <person name="Downey K.M."/>
            <person name="Ruck E.C."/>
            <person name="Traller J.C."/>
            <person name="Alverson A.J."/>
        </authorList>
    </citation>
    <scope>NUCLEOTIDE SEQUENCE [LARGE SCALE GENOMIC DNA]</scope>
    <source>
        <strain evidence="1 2">CCMP332</strain>
    </source>
</reference>
<dbReference type="AlphaFoldDB" id="A0ABD3NHK5"/>
<proteinExistence type="predicted"/>
<organism evidence="1 2">
    <name type="scientific">Cyclotella cryptica</name>
    <dbReference type="NCBI Taxonomy" id="29204"/>
    <lineage>
        <taxon>Eukaryota</taxon>
        <taxon>Sar</taxon>
        <taxon>Stramenopiles</taxon>
        <taxon>Ochrophyta</taxon>
        <taxon>Bacillariophyta</taxon>
        <taxon>Coscinodiscophyceae</taxon>
        <taxon>Thalassiosirophycidae</taxon>
        <taxon>Stephanodiscales</taxon>
        <taxon>Stephanodiscaceae</taxon>
        <taxon>Cyclotella</taxon>
    </lineage>
</organism>
<protein>
    <submittedName>
        <fullName evidence="1">Uncharacterized protein</fullName>
    </submittedName>
</protein>
<dbReference type="EMBL" id="JABMIG020000616">
    <property type="protein sequence ID" value="KAL3774141.1"/>
    <property type="molecule type" value="Genomic_DNA"/>
</dbReference>
<dbReference type="Proteomes" id="UP001516023">
    <property type="component" value="Unassembled WGS sequence"/>
</dbReference>
<sequence>MDTALAGQWFEACGLPEGYFVAAHQARSVGDEERERDMMERARAMGYFEPWRKMARQKVGSGGSSGVDLNLPWPPAWDGRLPPKF</sequence>